<dbReference type="GO" id="GO:0005506">
    <property type="term" value="F:iron ion binding"/>
    <property type="evidence" value="ECO:0007669"/>
    <property type="project" value="UniProtKB-UniRule"/>
</dbReference>
<feature type="binding site" evidence="17">
    <location>
        <position position="254"/>
    </location>
    <ligand>
        <name>Zn(2+)</name>
        <dbReference type="ChEBI" id="CHEBI:29105"/>
        <label>1</label>
    </ligand>
</feature>
<evidence type="ECO:0000256" key="1">
    <source>
        <dbReference type="ARBA" id="ARBA00004477"/>
    </source>
</evidence>
<evidence type="ECO:0000259" key="20">
    <source>
        <dbReference type="PROSITE" id="PS50255"/>
    </source>
</evidence>
<accession>A0A316UVZ6</accession>
<dbReference type="SUPFAM" id="SSF55856">
    <property type="entry name" value="Cytochrome b5-like heme/steroid binding domain"/>
    <property type="match status" value="1"/>
</dbReference>
<evidence type="ECO:0000256" key="9">
    <source>
        <dbReference type="ARBA" id="ARBA00022833"/>
    </source>
</evidence>
<evidence type="ECO:0000256" key="11">
    <source>
        <dbReference type="ARBA" id="ARBA00023002"/>
    </source>
</evidence>
<keyword evidence="5 19" id="KW-0812">Transmembrane</keyword>
<feature type="binding site" evidence="17">
    <location>
        <position position="273"/>
    </location>
    <ligand>
        <name>Zn(2+)</name>
        <dbReference type="ChEBI" id="CHEBI:29105"/>
        <label>1</label>
    </ligand>
</feature>
<feature type="transmembrane region" description="Helical" evidence="19">
    <location>
        <begin position="313"/>
        <end position="335"/>
    </location>
</feature>
<feature type="binding site" evidence="17">
    <location>
        <position position="277"/>
    </location>
    <ligand>
        <name>Zn(2+)</name>
        <dbReference type="ChEBI" id="CHEBI:29105"/>
        <label>1</label>
    </ligand>
</feature>
<dbReference type="InterPro" id="IPR006694">
    <property type="entry name" value="Fatty_acid_hydroxylase"/>
</dbReference>
<keyword evidence="15 16" id="KW-0275">Fatty acid biosynthesis</keyword>
<feature type="binding site" evidence="17">
    <location>
        <position position="354"/>
    </location>
    <ligand>
        <name>Zn(2+)</name>
        <dbReference type="ChEBI" id="CHEBI:29105"/>
        <label>1</label>
    </ligand>
</feature>
<comment type="cofactor">
    <cofactor evidence="18">
        <name>Fe cation</name>
        <dbReference type="ChEBI" id="CHEBI:24875"/>
    </cofactor>
</comment>
<feature type="transmembrane region" description="Helical" evidence="19">
    <location>
        <begin position="181"/>
        <end position="200"/>
    </location>
</feature>
<dbReference type="PANTHER" id="PTHR12863:SF1">
    <property type="entry name" value="FATTY ACID 2-HYDROXYLASE"/>
    <property type="match status" value="1"/>
</dbReference>
<evidence type="ECO:0000256" key="5">
    <source>
        <dbReference type="ARBA" id="ARBA00022692"/>
    </source>
</evidence>
<dbReference type="GO" id="GO:0005789">
    <property type="term" value="C:endoplasmic reticulum membrane"/>
    <property type="evidence" value="ECO:0007669"/>
    <property type="project" value="UniProtKB-SubCell"/>
</dbReference>
<evidence type="ECO:0000256" key="17">
    <source>
        <dbReference type="PIRSR" id="PIRSR005149-1"/>
    </source>
</evidence>
<proteinExistence type="inferred from homology"/>
<feature type="domain" description="Cytochrome b5 heme-binding" evidence="20">
    <location>
        <begin position="17"/>
        <end position="96"/>
    </location>
</feature>
<comment type="cofactor">
    <cofactor evidence="16 17">
        <name>Zn(2+)</name>
        <dbReference type="ChEBI" id="CHEBI:29105"/>
    </cofactor>
    <text evidence="16 17">Binds 2 Zn(2+) ions per subunit that likely form a catalytic dimetal center.</text>
</comment>
<dbReference type="AlphaFoldDB" id="A0A316UVZ6"/>
<evidence type="ECO:0000256" key="7">
    <source>
        <dbReference type="ARBA" id="ARBA00022824"/>
    </source>
</evidence>
<comment type="function">
    <text evidence="16">Ceramide hydroxylase involved in the hydroxylation of sphingolipid-associated very long chain fatty acids. Postulated to hydroxylate the very long chain fatty acid of dihydroceramides and phytoceramides at C-2.</text>
</comment>
<evidence type="ECO:0000256" key="14">
    <source>
        <dbReference type="ARBA" id="ARBA00023136"/>
    </source>
</evidence>
<evidence type="ECO:0000256" key="3">
    <source>
        <dbReference type="ARBA" id="ARBA00022516"/>
    </source>
</evidence>
<dbReference type="Gene3D" id="3.10.120.10">
    <property type="entry name" value="Cytochrome b5-like heme/steroid binding domain"/>
    <property type="match status" value="1"/>
</dbReference>
<dbReference type="InterPro" id="IPR036400">
    <property type="entry name" value="Cyt_B5-like_heme/steroid_sf"/>
</dbReference>
<keyword evidence="3 16" id="KW-0444">Lipid biosynthesis</keyword>
<dbReference type="InterPro" id="IPR014430">
    <property type="entry name" value="Scs7"/>
</dbReference>
<feature type="binding site" evidence="17">
    <location>
        <position position="249"/>
    </location>
    <ligand>
        <name>Zn(2+)</name>
        <dbReference type="ChEBI" id="CHEBI:29105"/>
        <label>1</label>
    </ligand>
</feature>
<evidence type="ECO:0000256" key="16">
    <source>
        <dbReference type="PIRNR" id="PIRNR005149"/>
    </source>
</evidence>
<dbReference type="PRINTS" id="PR00363">
    <property type="entry name" value="CYTOCHROMEB5"/>
</dbReference>
<feature type="binding site" description="axial binding residue" evidence="18">
    <location>
        <position position="79"/>
    </location>
    <ligand>
        <name>heme</name>
        <dbReference type="ChEBI" id="CHEBI:30413"/>
    </ligand>
    <ligandPart>
        <name>Fe</name>
        <dbReference type="ChEBI" id="CHEBI:18248"/>
    </ligandPart>
</feature>
<evidence type="ECO:0000256" key="4">
    <source>
        <dbReference type="ARBA" id="ARBA00022617"/>
    </source>
</evidence>
<dbReference type="OrthoDB" id="2204368at2759"/>
<comment type="subcellular location">
    <subcellularLocation>
        <location evidence="1">Endoplasmic reticulum membrane</location>
        <topology evidence="1">Multi-pass membrane protein</topology>
    </subcellularLocation>
</comment>
<evidence type="ECO:0000256" key="18">
    <source>
        <dbReference type="PIRSR" id="PIRSR005149-50"/>
    </source>
</evidence>
<evidence type="ECO:0000256" key="12">
    <source>
        <dbReference type="ARBA" id="ARBA00023004"/>
    </source>
</evidence>
<dbReference type="GO" id="GO:0006633">
    <property type="term" value="P:fatty acid biosynthetic process"/>
    <property type="evidence" value="ECO:0007669"/>
    <property type="project" value="UniProtKB-KW"/>
</dbReference>
<keyword evidence="11 16" id="KW-0560">Oxidoreductase</keyword>
<comment type="similarity">
    <text evidence="2 16">Belongs to the sterol desaturase family. SCS7 subfamily.</text>
</comment>
<evidence type="ECO:0000256" key="2">
    <source>
        <dbReference type="ARBA" id="ARBA00005747"/>
    </source>
</evidence>
<dbReference type="SMART" id="SM01117">
    <property type="entry name" value="Cyt-b5"/>
    <property type="match status" value="1"/>
</dbReference>
<dbReference type="PANTHER" id="PTHR12863">
    <property type="entry name" value="FATTY ACID HYDROXYLASE"/>
    <property type="match status" value="1"/>
</dbReference>
<evidence type="ECO:0000256" key="8">
    <source>
        <dbReference type="ARBA" id="ARBA00022832"/>
    </source>
</evidence>
<dbReference type="GeneID" id="37026113"/>
<feature type="transmembrane region" description="Helical" evidence="19">
    <location>
        <begin position="286"/>
        <end position="307"/>
    </location>
</feature>
<feature type="binding site" evidence="17">
    <location>
        <position position="332"/>
    </location>
    <ligand>
        <name>Zn(2+)</name>
        <dbReference type="ChEBI" id="CHEBI:29105"/>
        <label>1</label>
    </ligand>
</feature>
<reference evidence="21 22" key="1">
    <citation type="journal article" date="2018" name="Mol. Biol. Evol.">
        <title>Broad Genomic Sampling Reveals a Smut Pathogenic Ancestry of the Fungal Clade Ustilaginomycotina.</title>
        <authorList>
            <person name="Kijpornyongpan T."/>
            <person name="Mondo S.J."/>
            <person name="Barry K."/>
            <person name="Sandor L."/>
            <person name="Lee J."/>
            <person name="Lipzen A."/>
            <person name="Pangilinan J."/>
            <person name="LaButti K."/>
            <person name="Hainaut M."/>
            <person name="Henrissat B."/>
            <person name="Grigoriev I.V."/>
            <person name="Spatafora J.W."/>
            <person name="Aime M.C."/>
        </authorList>
    </citation>
    <scope>NUCLEOTIDE SEQUENCE [LARGE SCALE GENOMIC DNA]</scope>
    <source>
        <strain evidence="21 22">MCA 5214</strain>
    </source>
</reference>
<evidence type="ECO:0000256" key="13">
    <source>
        <dbReference type="ARBA" id="ARBA00023098"/>
    </source>
</evidence>
<evidence type="ECO:0000256" key="15">
    <source>
        <dbReference type="ARBA" id="ARBA00023160"/>
    </source>
</evidence>
<keyword evidence="12 16" id="KW-0408">Iron</keyword>
<dbReference type="PROSITE" id="PS50255">
    <property type="entry name" value="CYTOCHROME_B5_2"/>
    <property type="match status" value="1"/>
</dbReference>
<dbReference type="STRING" id="1569628.A0A316UVZ6"/>
<evidence type="ECO:0000313" key="22">
    <source>
        <dbReference type="Proteomes" id="UP000245884"/>
    </source>
</evidence>
<dbReference type="Pfam" id="PF00173">
    <property type="entry name" value="Cyt-b5"/>
    <property type="match status" value="1"/>
</dbReference>
<feature type="binding site" evidence="17">
    <location>
        <position position="351"/>
    </location>
    <ligand>
        <name>Zn(2+)</name>
        <dbReference type="ChEBI" id="CHEBI:29105"/>
        <label>1</label>
    </ligand>
</feature>
<evidence type="ECO:0000313" key="21">
    <source>
        <dbReference type="EMBL" id="PWN29402.1"/>
    </source>
</evidence>
<dbReference type="GO" id="GO:0080132">
    <property type="term" value="F:fatty acid 2-hydroxylase activity"/>
    <property type="evidence" value="ECO:0007669"/>
    <property type="project" value="InterPro"/>
</dbReference>
<keyword evidence="7 16" id="KW-0256">Endoplasmic reticulum</keyword>
<feature type="binding site" evidence="17">
    <location>
        <position position="336"/>
    </location>
    <ligand>
        <name>Zn(2+)</name>
        <dbReference type="ChEBI" id="CHEBI:29105"/>
        <label>1</label>
    </ligand>
</feature>
<name>A0A316UVZ6_9BASI</name>
<keyword evidence="8 16" id="KW-0276">Fatty acid metabolism</keyword>
<feature type="binding site" evidence="17">
    <location>
        <position position="355"/>
    </location>
    <ligand>
        <name>Zn(2+)</name>
        <dbReference type="ChEBI" id="CHEBI:29105"/>
        <label>1</label>
    </ligand>
</feature>
<keyword evidence="13 16" id="KW-0443">Lipid metabolism</keyword>
<dbReference type="EMBL" id="KZ819663">
    <property type="protein sequence ID" value="PWN29402.1"/>
    <property type="molecule type" value="Genomic_DNA"/>
</dbReference>
<gene>
    <name evidence="21" type="ORF">BDZ90DRAFT_216864</name>
</gene>
<evidence type="ECO:0000256" key="10">
    <source>
        <dbReference type="ARBA" id="ARBA00022989"/>
    </source>
</evidence>
<dbReference type="FunFam" id="3.10.120.10:FF:000007">
    <property type="entry name" value="Sulfite oxidase, mitochondrial"/>
    <property type="match status" value="1"/>
</dbReference>
<keyword evidence="9 17" id="KW-0862">Zinc</keyword>
<keyword evidence="14 16" id="KW-0472">Membrane</keyword>
<sequence>MSTGNPAPSPAPVAVRTRLVSMAQLAKHNHEKSVWVARHGKVYDVTDFTPDHPGGDDLVMRYAGKDMGDIMDDVIEHAHSDSAYELLEEHYIGRLPITAEEEAAYDTIVITDDFVPPDSDVKADFQKHAFLDLSQPLIMQVWRAKFSKEFYLQQVHSPRHLKEPARLFGPDYLEMFTRTPWYVVPMIWLPIAASLFYRSAQQFTLLEQGKAELVPLNTPVTFSPAATATTTACFALGVFIWTLLEYTLHRFLFHVDEFLPDAGPFLTLHFLLHGIHHYLPMDRLRLVMPPLLFFVLSFPFTRLAYLIFPTAAFANGVIAGAFAMYVCYDCMHYALHHTKLPAYMREMKKYHLLHHYGNFELGFGVTSKVWDYVFGTMLASRS</sequence>
<dbReference type="RefSeq" id="XP_025364014.1">
    <property type="nucleotide sequence ID" value="XM_025504290.1"/>
</dbReference>
<dbReference type="PIRSF" id="PIRSF005149">
    <property type="entry name" value="IPC-B_HD"/>
    <property type="match status" value="1"/>
</dbReference>
<dbReference type="InterPro" id="IPR001199">
    <property type="entry name" value="Cyt_B5-like_heme/steroid-bd"/>
</dbReference>
<organism evidence="21 22">
    <name type="scientific">Jaminaea rosea</name>
    <dbReference type="NCBI Taxonomy" id="1569628"/>
    <lineage>
        <taxon>Eukaryota</taxon>
        <taxon>Fungi</taxon>
        <taxon>Dikarya</taxon>
        <taxon>Basidiomycota</taxon>
        <taxon>Ustilaginomycotina</taxon>
        <taxon>Exobasidiomycetes</taxon>
        <taxon>Microstromatales</taxon>
        <taxon>Microstromatales incertae sedis</taxon>
        <taxon>Jaminaea</taxon>
    </lineage>
</organism>
<dbReference type="EC" id="1.-.-.-" evidence="16"/>
<evidence type="ECO:0000256" key="19">
    <source>
        <dbReference type="SAM" id="Phobius"/>
    </source>
</evidence>
<dbReference type="Pfam" id="PF04116">
    <property type="entry name" value="FA_hydroxylase"/>
    <property type="match status" value="1"/>
</dbReference>
<keyword evidence="4 18" id="KW-0349">Heme</keyword>
<keyword evidence="22" id="KW-1185">Reference proteome</keyword>
<feature type="binding site" evidence="17">
    <location>
        <position position="276"/>
    </location>
    <ligand>
        <name>Zn(2+)</name>
        <dbReference type="ChEBI" id="CHEBI:29105"/>
        <label>1</label>
    </ligand>
</feature>
<feature type="binding site" description="axial binding residue" evidence="18">
    <location>
        <position position="52"/>
    </location>
    <ligand>
        <name>heme</name>
        <dbReference type="ChEBI" id="CHEBI:30413"/>
    </ligand>
    <ligandPart>
        <name>Fe</name>
        <dbReference type="ChEBI" id="CHEBI:18248"/>
    </ligandPart>
</feature>
<evidence type="ECO:0000256" key="6">
    <source>
        <dbReference type="ARBA" id="ARBA00022723"/>
    </source>
</evidence>
<feature type="transmembrane region" description="Helical" evidence="19">
    <location>
        <begin position="220"/>
        <end position="244"/>
    </location>
</feature>
<dbReference type="Proteomes" id="UP000245884">
    <property type="component" value="Unassembled WGS sequence"/>
</dbReference>
<keyword evidence="10 19" id="KW-1133">Transmembrane helix</keyword>
<keyword evidence="6 16" id="KW-0479">Metal-binding</keyword>
<protein>
    <recommendedName>
        <fullName evidence="16">Ceramide very long chain fatty acid hydroxylase</fullName>
        <ecNumber evidence="16">1.-.-.-</ecNumber>
    </recommendedName>
</protein>